<dbReference type="InterPro" id="IPR000182">
    <property type="entry name" value="GNAT_dom"/>
</dbReference>
<protein>
    <submittedName>
        <fullName evidence="2">RimJ/RimL family protein N-acetyltransferase</fullName>
    </submittedName>
</protein>
<keyword evidence="2" id="KW-0808">Transferase</keyword>
<dbReference type="EMBL" id="JACIEV010000001">
    <property type="protein sequence ID" value="MBB4152688.1"/>
    <property type="molecule type" value="Genomic_DNA"/>
</dbReference>
<dbReference type="RefSeq" id="WP_183982308.1">
    <property type="nucleotide sequence ID" value="NZ_JACIEV010000001.1"/>
</dbReference>
<reference evidence="2 3" key="1">
    <citation type="submission" date="2020-08" db="EMBL/GenBank/DDBJ databases">
        <title>Genomic Encyclopedia of Type Strains, Phase IV (KMG-IV): sequencing the most valuable type-strain genomes for metagenomic binning, comparative biology and taxonomic classification.</title>
        <authorList>
            <person name="Goeker M."/>
        </authorList>
    </citation>
    <scope>NUCLEOTIDE SEQUENCE [LARGE SCALE GENOMIC DNA]</scope>
    <source>
        <strain evidence="2 3">YC6723</strain>
    </source>
</reference>
<proteinExistence type="predicted"/>
<dbReference type="GO" id="GO:0016747">
    <property type="term" value="F:acyltransferase activity, transferring groups other than amino-acyl groups"/>
    <property type="evidence" value="ECO:0007669"/>
    <property type="project" value="InterPro"/>
</dbReference>
<comment type="caution">
    <text evidence="2">The sequence shown here is derived from an EMBL/GenBank/DDBJ whole genome shotgun (WGS) entry which is preliminary data.</text>
</comment>
<feature type="domain" description="N-acetyltransferase" evidence="1">
    <location>
        <begin position="10"/>
        <end position="173"/>
    </location>
</feature>
<dbReference type="PROSITE" id="PS51186">
    <property type="entry name" value="GNAT"/>
    <property type="match status" value="1"/>
</dbReference>
<accession>A0A840FFB5</accession>
<dbReference type="InterPro" id="IPR016181">
    <property type="entry name" value="Acyl_CoA_acyltransferase"/>
</dbReference>
<gene>
    <name evidence="2" type="ORF">GGQ80_000564</name>
</gene>
<dbReference type="Gene3D" id="3.40.630.30">
    <property type="match status" value="1"/>
</dbReference>
<sequence length="179" mass="20112">MTPILTTERLTLLPHRPDDLDEMIAMWEDPAVHALITGRPFTRQESWERLLRYIGHWEALGWGNWLIRETATGRLVGNAGFMDSRRDTDPNFEGTPEVGWALSTWAHGQGFAREALTAVFAWGDAYPFARTVCIINPANVASIRLAEHMGYRLMTRGTYGDRPTLFYERLTGAAGASSS</sequence>
<dbReference type="Pfam" id="PF13302">
    <property type="entry name" value="Acetyltransf_3"/>
    <property type="match status" value="1"/>
</dbReference>
<organism evidence="2 3">
    <name type="scientific">Sphingomonas jinjuensis</name>
    <dbReference type="NCBI Taxonomy" id="535907"/>
    <lineage>
        <taxon>Bacteria</taxon>
        <taxon>Pseudomonadati</taxon>
        <taxon>Pseudomonadota</taxon>
        <taxon>Alphaproteobacteria</taxon>
        <taxon>Sphingomonadales</taxon>
        <taxon>Sphingomonadaceae</taxon>
        <taxon>Sphingomonas</taxon>
    </lineage>
</organism>
<dbReference type="SUPFAM" id="SSF55729">
    <property type="entry name" value="Acyl-CoA N-acyltransferases (Nat)"/>
    <property type="match status" value="1"/>
</dbReference>
<evidence type="ECO:0000259" key="1">
    <source>
        <dbReference type="PROSITE" id="PS51186"/>
    </source>
</evidence>
<name>A0A840FFB5_9SPHN</name>
<evidence type="ECO:0000313" key="2">
    <source>
        <dbReference type="EMBL" id="MBB4152688.1"/>
    </source>
</evidence>
<evidence type="ECO:0000313" key="3">
    <source>
        <dbReference type="Proteomes" id="UP000529795"/>
    </source>
</evidence>
<dbReference type="AlphaFoldDB" id="A0A840FFB5"/>
<dbReference type="PANTHER" id="PTHR43792">
    <property type="entry name" value="GNAT FAMILY, PUTATIVE (AFU_ORTHOLOGUE AFUA_3G00765)-RELATED-RELATED"/>
    <property type="match status" value="1"/>
</dbReference>
<dbReference type="InterPro" id="IPR051531">
    <property type="entry name" value="N-acetyltransferase"/>
</dbReference>
<keyword evidence="3" id="KW-1185">Reference proteome</keyword>
<dbReference type="Proteomes" id="UP000529795">
    <property type="component" value="Unassembled WGS sequence"/>
</dbReference>
<dbReference type="PANTHER" id="PTHR43792:SF16">
    <property type="entry name" value="N-ACETYLTRANSFERASE DOMAIN-CONTAINING PROTEIN"/>
    <property type="match status" value="1"/>
</dbReference>